<proteinExistence type="predicted"/>
<name>A0A0S7BIX9_9CHLR</name>
<accession>A0A0S7BIX9</accession>
<dbReference type="PANTHER" id="PTHR43156">
    <property type="entry name" value="STAGE II SPORULATION PROTEIN E-RELATED"/>
    <property type="match status" value="1"/>
</dbReference>
<dbReference type="InterPro" id="IPR001789">
    <property type="entry name" value="Sig_transdc_resp-reg_receiver"/>
</dbReference>
<evidence type="ECO:0000259" key="3">
    <source>
        <dbReference type="PROSITE" id="PS50110"/>
    </source>
</evidence>
<dbReference type="EMBL" id="DF967972">
    <property type="protein sequence ID" value="GAP13749.1"/>
    <property type="molecule type" value="Genomic_DNA"/>
</dbReference>
<dbReference type="InterPro" id="IPR052016">
    <property type="entry name" value="Bact_Sigma-Reg"/>
</dbReference>
<keyword evidence="1" id="KW-0378">Hydrolase</keyword>
<dbReference type="AlphaFoldDB" id="A0A0S7BIX9"/>
<dbReference type="PROSITE" id="PS50110">
    <property type="entry name" value="RESPONSE_REGULATORY"/>
    <property type="match status" value="1"/>
</dbReference>
<dbReference type="SUPFAM" id="SSF52172">
    <property type="entry name" value="CheY-like"/>
    <property type="match status" value="1"/>
</dbReference>
<dbReference type="InterPro" id="IPR036457">
    <property type="entry name" value="PPM-type-like_dom_sf"/>
</dbReference>
<dbReference type="GO" id="GO:0000160">
    <property type="term" value="P:phosphorelay signal transduction system"/>
    <property type="evidence" value="ECO:0007669"/>
    <property type="project" value="InterPro"/>
</dbReference>
<dbReference type="GO" id="GO:0016791">
    <property type="term" value="F:phosphatase activity"/>
    <property type="evidence" value="ECO:0007669"/>
    <property type="project" value="TreeGrafter"/>
</dbReference>
<dbReference type="Gene3D" id="3.40.50.2300">
    <property type="match status" value="1"/>
</dbReference>
<feature type="domain" description="Response regulatory" evidence="3">
    <location>
        <begin position="8"/>
        <end position="123"/>
    </location>
</feature>
<dbReference type="SUPFAM" id="SSF81606">
    <property type="entry name" value="PP2C-like"/>
    <property type="match status" value="1"/>
</dbReference>
<dbReference type="PANTHER" id="PTHR43156:SF2">
    <property type="entry name" value="STAGE II SPORULATION PROTEIN E"/>
    <property type="match status" value="1"/>
</dbReference>
<feature type="domain" description="PPM-type phosphatase" evidence="4">
    <location>
        <begin position="183"/>
        <end position="401"/>
    </location>
</feature>
<dbReference type="InterPro" id="IPR011006">
    <property type="entry name" value="CheY-like_superfamily"/>
</dbReference>
<dbReference type="Proteomes" id="UP000055060">
    <property type="component" value="Unassembled WGS sequence"/>
</dbReference>
<dbReference type="InterPro" id="IPR001932">
    <property type="entry name" value="PPM-type_phosphatase-like_dom"/>
</dbReference>
<dbReference type="SMART" id="SM00331">
    <property type="entry name" value="PP2C_SIG"/>
    <property type="match status" value="1"/>
</dbReference>
<dbReference type="STRING" id="360412.LARV_01504"/>
<dbReference type="Pfam" id="PF07228">
    <property type="entry name" value="SpoIIE"/>
    <property type="match status" value="1"/>
</dbReference>
<evidence type="ECO:0000313" key="5">
    <source>
        <dbReference type="EMBL" id="GAP13749.1"/>
    </source>
</evidence>
<protein>
    <submittedName>
        <fullName evidence="5">Response regulator receiver domain/Stage II sporulation protein E</fullName>
    </submittedName>
</protein>
<dbReference type="OrthoDB" id="9789782at2"/>
<dbReference type="RefSeq" id="WP_075073067.1">
    <property type="nucleotide sequence ID" value="NZ_DF967972.1"/>
</dbReference>
<keyword evidence="2" id="KW-0597">Phosphoprotein</keyword>
<organism evidence="5">
    <name type="scientific">Longilinea arvoryzae</name>
    <dbReference type="NCBI Taxonomy" id="360412"/>
    <lineage>
        <taxon>Bacteria</taxon>
        <taxon>Bacillati</taxon>
        <taxon>Chloroflexota</taxon>
        <taxon>Anaerolineae</taxon>
        <taxon>Anaerolineales</taxon>
        <taxon>Anaerolineaceae</taxon>
        <taxon>Longilinea</taxon>
    </lineage>
</organism>
<sequence length="403" mass="44470">MEAGKTLRVAIASDQAIFLRGLASLIMSMKDVMLIGEARSGEEARQMCQLQAPDLILLDARNTIEPLREVARGVRASCPDTKIVLLVDTQAENTAEDENDQELYYFSREVSEEEFRAALAHVRATPASSNGGQGVFRHQPDEEDDPLAFHPVPRTQEVIVHELDMAARIQADILPEEAPIIPGWELCAQLQPAHETSGDFYDFIPLASRKWGLAVADVTDKGMGAALFMALSSTLIRNYANRFPTLPAMTMSAVSERILSDTRGDMFVTAFFGILEPHTGRLTFANAGHPPGYLLSRQRGKVSVESLSHTGMALGVTETARWKQKTVRFAPGDYLILYTDGITEAQNPHGDFFGDNRLIDTALAQIGKSPREMQAAILDEVNRFMGSTPRQDDIATIIIRRNE</sequence>
<dbReference type="Gene3D" id="3.60.40.10">
    <property type="entry name" value="PPM-type phosphatase domain"/>
    <property type="match status" value="1"/>
</dbReference>
<gene>
    <name evidence="5" type="ORF">LARV_01504</name>
</gene>
<evidence type="ECO:0000256" key="2">
    <source>
        <dbReference type="PROSITE-ProRule" id="PRU00169"/>
    </source>
</evidence>
<evidence type="ECO:0000313" key="6">
    <source>
        <dbReference type="Proteomes" id="UP000055060"/>
    </source>
</evidence>
<dbReference type="PROSITE" id="PS51746">
    <property type="entry name" value="PPM_2"/>
    <property type="match status" value="1"/>
</dbReference>
<evidence type="ECO:0000259" key="4">
    <source>
        <dbReference type="PROSITE" id="PS51746"/>
    </source>
</evidence>
<keyword evidence="6" id="KW-1185">Reference proteome</keyword>
<evidence type="ECO:0000256" key="1">
    <source>
        <dbReference type="ARBA" id="ARBA00022801"/>
    </source>
</evidence>
<reference evidence="5" key="1">
    <citation type="submission" date="2015-07" db="EMBL/GenBank/DDBJ databases">
        <title>Draft Genome Sequences of Anaerolinea thermolimosa IMO-1, Bellilinea caldifistulae GOMI-1, Leptolinea tardivitalis YMTK-2, Levilinea saccharolytica KIBI-1,Longilinea arvoryzae KOME-1, Previously Described as Members of the Anaerolineaceae (Chloroflexi).</title>
        <authorList>
            <person name="Sekiguchi Y."/>
            <person name="Ohashi A."/>
            <person name="Matsuura N."/>
            <person name="Tourlousse M.D."/>
        </authorList>
    </citation>
    <scope>NUCLEOTIDE SEQUENCE [LARGE SCALE GENOMIC DNA]</scope>
    <source>
        <strain evidence="5">KOME-1</strain>
    </source>
</reference>
<feature type="modified residue" description="4-aspartylphosphate" evidence="2">
    <location>
        <position position="59"/>
    </location>
</feature>